<comment type="caution">
    <text evidence="8">Lacks conserved residue(s) required for the propagation of feature annotation.</text>
</comment>
<keyword evidence="5 8" id="KW-0460">Magnesium</keyword>
<dbReference type="EMBL" id="JAFMPY010000005">
    <property type="protein sequence ID" value="MBO0903177.1"/>
    <property type="molecule type" value="Genomic_DNA"/>
</dbReference>
<dbReference type="SUPFAM" id="SSF53448">
    <property type="entry name" value="Nucleotide-diphospho-sugar transferases"/>
    <property type="match status" value="1"/>
</dbReference>
<evidence type="ECO:0000256" key="6">
    <source>
        <dbReference type="ARBA" id="ARBA00023134"/>
    </source>
</evidence>
<keyword evidence="7 8" id="KW-0501">Molybdenum cofactor biosynthesis</keyword>
<evidence type="ECO:0000259" key="9">
    <source>
        <dbReference type="Pfam" id="PF12804"/>
    </source>
</evidence>
<dbReference type="Gene3D" id="3.90.550.10">
    <property type="entry name" value="Spore Coat Polysaccharide Biosynthesis Protein SpsA, Chain A"/>
    <property type="match status" value="1"/>
</dbReference>
<keyword evidence="6 8" id="KW-0342">GTP-binding</keyword>
<keyword evidence="1 8" id="KW-0963">Cytoplasm</keyword>
<feature type="binding site" evidence="8">
    <location>
        <position position="98"/>
    </location>
    <ligand>
        <name>Mg(2+)</name>
        <dbReference type="ChEBI" id="CHEBI:18420"/>
    </ligand>
</feature>
<feature type="domain" description="MobA-like NTP transferase" evidence="9">
    <location>
        <begin position="2"/>
        <end position="153"/>
    </location>
</feature>
<name>A0ABS3J0J4_9HYPH</name>
<evidence type="ECO:0000313" key="11">
    <source>
        <dbReference type="Proteomes" id="UP000664288"/>
    </source>
</evidence>
<dbReference type="InterPro" id="IPR029044">
    <property type="entry name" value="Nucleotide-diphossugar_trans"/>
</dbReference>
<comment type="function">
    <text evidence="8">Transfers a GMP moiety from GTP to Mo-molybdopterin (Mo-MPT) cofactor (Moco or molybdenum cofactor) to form Mo-molybdopterin guanine dinucleotide (Mo-MGD) cofactor.</text>
</comment>
<evidence type="ECO:0000256" key="4">
    <source>
        <dbReference type="ARBA" id="ARBA00022741"/>
    </source>
</evidence>
<keyword evidence="2 8" id="KW-0808">Transferase</keyword>
<evidence type="ECO:0000256" key="5">
    <source>
        <dbReference type="ARBA" id="ARBA00022842"/>
    </source>
</evidence>
<dbReference type="PANTHER" id="PTHR19136:SF81">
    <property type="entry name" value="MOLYBDENUM COFACTOR GUANYLYLTRANSFERASE"/>
    <property type="match status" value="1"/>
</dbReference>
<comment type="domain">
    <text evidence="8">The N-terminal domain determines nucleotide recognition and specific binding, while the C-terminal domain determines the specific binding to the target protein.</text>
</comment>
<evidence type="ECO:0000256" key="8">
    <source>
        <dbReference type="HAMAP-Rule" id="MF_00316"/>
    </source>
</evidence>
<dbReference type="InterPro" id="IPR013482">
    <property type="entry name" value="Molybde_CF_guanTrfase"/>
</dbReference>
<evidence type="ECO:0000256" key="2">
    <source>
        <dbReference type="ARBA" id="ARBA00022679"/>
    </source>
</evidence>
<dbReference type="PANTHER" id="PTHR19136">
    <property type="entry name" value="MOLYBDENUM COFACTOR GUANYLYLTRANSFERASE"/>
    <property type="match status" value="1"/>
</dbReference>
<evidence type="ECO:0000313" key="10">
    <source>
        <dbReference type="EMBL" id="MBO0903177.1"/>
    </source>
</evidence>
<dbReference type="Pfam" id="PF12804">
    <property type="entry name" value="NTP_transf_3"/>
    <property type="match status" value="1"/>
</dbReference>
<feature type="binding site" evidence="8">
    <location>
        <position position="62"/>
    </location>
    <ligand>
        <name>GTP</name>
        <dbReference type="ChEBI" id="CHEBI:37565"/>
    </ligand>
</feature>
<comment type="similarity">
    <text evidence="8">Belongs to the MobA family.</text>
</comment>
<protein>
    <recommendedName>
        <fullName evidence="8">Molybdenum cofactor guanylyltransferase</fullName>
        <shortName evidence="8">MoCo guanylyltransferase</shortName>
        <ecNumber evidence="8">2.7.7.77</ecNumber>
    </recommendedName>
    <alternativeName>
        <fullName evidence="8">GTP:molybdopterin guanylyltransferase</fullName>
    </alternativeName>
    <alternativeName>
        <fullName evidence="8">Mo-MPT guanylyltransferase</fullName>
    </alternativeName>
    <alternativeName>
        <fullName evidence="8">Molybdopterin guanylyltransferase</fullName>
    </alternativeName>
    <alternativeName>
        <fullName evidence="8">Molybdopterin-guanine dinucleotide synthase</fullName>
        <shortName evidence="8">MGD synthase</shortName>
    </alternativeName>
</protein>
<keyword evidence="4 8" id="KW-0547">Nucleotide-binding</keyword>
<dbReference type="InterPro" id="IPR025877">
    <property type="entry name" value="MobA-like_NTP_Trfase"/>
</dbReference>
<keyword evidence="3 8" id="KW-0479">Metal-binding</keyword>
<organism evidence="10 11">
    <name type="scientific">Jiella sonneratiae</name>
    <dbReference type="NCBI Taxonomy" id="2816856"/>
    <lineage>
        <taxon>Bacteria</taxon>
        <taxon>Pseudomonadati</taxon>
        <taxon>Pseudomonadota</taxon>
        <taxon>Alphaproteobacteria</taxon>
        <taxon>Hyphomicrobiales</taxon>
        <taxon>Aurantimonadaceae</taxon>
        <taxon>Jiella</taxon>
    </lineage>
</organism>
<comment type="caution">
    <text evidence="10">The sequence shown here is derived from an EMBL/GenBank/DDBJ whole genome shotgun (WGS) entry which is preliminary data.</text>
</comment>
<dbReference type="GO" id="GO:0016740">
    <property type="term" value="F:transferase activity"/>
    <property type="evidence" value="ECO:0007669"/>
    <property type="project" value="UniProtKB-KW"/>
</dbReference>
<sequence>MILAGGRGSRMGGAVPKPLVELAGRPLIAYVIDRLSAQAGPLILAAPRGVGFERFGLDLAPDRRPDLPGPLAGIEAGLEAAAHRLPAGPAYLLVTPGDTPFLPADLAARLAAPAAQTPVIVRFSGVRQPAVGLWPVAVLPALTAWLDDGRPLAIRAFLDTIGHQEVAIPASPSAPGGDPFFNVNSPGELALAERFLDAAGGR</sequence>
<reference evidence="10 11" key="1">
    <citation type="submission" date="2021-03" db="EMBL/GenBank/DDBJ databases">
        <title>Whole genome sequence of Jiella sp. MQZ13P-4.</title>
        <authorList>
            <person name="Tuo L."/>
        </authorList>
    </citation>
    <scope>NUCLEOTIDE SEQUENCE [LARGE SCALE GENOMIC DNA]</scope>
    <source>
        <strain evidence="10 11">MQZ13P-4</strain>
    </source>
</reference>
<evidence type="ECO:0000256" key="3">
    <source>
        <dbReference type="ARBA" id="ARBA00022723"/>
    </source>
</evidence>
<comment type="subunit">
    <text evidence="8">Monomer.</text>
</comment>
<keyword evidence="11" id="KW-1185">Reference proteome</keyword>
<feature type="binding site" evidence="8">
    <location>
        <begin position="3"/>
        <end position="5"/>
    </location>
    <ligand>
        <name>GTP</name>
        <dbReference type="ChEBI" id="CHEBI:37565"/>
    </ligand>
</feature>
<dbReference type="CDD" id="cd02503">
    <property type="entry name" value="MobA"/>
    <property type="match status" value="1"/>
</dbReference>
<accession>A0ABS3J0J4</accession>
<dbReference type="HAMAP" id="MF_00316">
    <property type="entry name" value="MobA"/>
    <property type="match status" value="1"/>
</dbReference>
<feature type="binding site" evidence="8">
    <location>
        <position position="17"/>
    </location>
    <ligand>
        <name>GTP</name>
        <dbReference type="ChEBI" id="CHEBI:37565"/>
    </ligand>
</feature>
<dbReference type="Proteomes" id="UP000664288">
    <property type="component" value="Unassembled WGS sequence"/>
</dbReference>
<feature type="binding site" evidence="8">
    <location>
        <position position="98"/>
    </location>
    <ligand>
        <name>GTP</name>
        <dbReference type="ChEBI" id="CHEBI:37565"/>
    </ligand>
</feature>
<gene>
    <name evidence="8" type="primary">mobA</name>
    <name evidence="10" type="ORF">J1C47_05950</name>
</gene>
<dbReference type="RefSeq" id="WP_207349829.1">
    <property type="nucleotide sequence ID" value="NZ_JAFMPY010000005.1"/>
</dbReference>
<dbReference type="EC" id="2.7.7.77" evidence="8"/>
<comment type="catalytic activity">
    <reaction evidence="8">
        <text>Mo-molybdopterin + GTP + H(+) = Mo-molybdopterin guanine dinucleotide + diphosphate</text>
        <dbReference type="Rhea" id="RHEA:34243"/>
        <dbReference type="ChEBI" id="CHEBI:15378"/>
        <dbReference type="ChEBI" id="CHEBI:33019"/>
        <dbReference type="ChEBI" id="CHEBI:37565"/>
        <dbReference type="ChEBI" id="CHEBI:71302"/>
        <dbReference type="ChEBI" id="CHEBI:71310"/>
        <dbReference type="EC" id="2.7.7.77"/>
    </reaction>
</comment>
<evidence type="ECO:0000256" key="1">
    <source>
        <dbReference type="ARBA" id="ARBA00022490"/>
    </source>
</evidence>
<proteinExistence type="inferred from homology"/>
<evidence type="ECO:0000256" key="7">
    <source>
        <dbReference type="ARBA" id="ARBA00023150"/>
    </source>
</evidence>
<comment type="subcellular location">
    <subcellularLocation>
        <location evidence="8">Cytoplasm</location>
    </subcellularLocation>
</comment>
<comment type="cofactor">
    <cofactor evidence="8">
        <name>Mg(2+)</name>
        <dbReference type="ChEBI" id="CHEBI:18420"/>
    </cofactor>
</comment>